<comment type="similarity">
    <text evidence="10 11">Belongs to the TonB-dependent receptor family.</text>
</comment>
<evidence type="ECO:0000256" key="4">
    <source>
        <dbReference type="ARBA" id="ARBA00022692"/>
    </source>
</evidence>
<keyword evidence="4 10" id="KW-0812">Transmembrane</keyword>
<keyword evidence="16" id="KW-1185">Reference proteome</keyword>
<dbReference type="EMBL" id="SWBO01000001">
    <property type="protein sequence ID" value="TKC03180.1"/>
    <property type="molecule type" value="Genomic_DNA"/>
</dbReference>
<evidence type="ECO:0000256" key="7">
    <source>
        <dbReference type="ARBA" id="ARBA00023136"/>
    </source>
</evidence>
<dbReference type="GO" id="GO:0009279">
    <property type="term" value="C:cell outer membrane"/>
    <property type="evidence" value="ECO:0007669"/>
    <property type="project" value="UniProtKB-SubCell"/>
</dbReference>
<evidence type="ECO:0000256" key="5">
    <source>
        <dbReference type="ARBA" id="ARBA00022729"/>
    </source>
</evidence>
<evidence type="ECO:0000256" key="12">
    <source>
        <dbReference type="SAM" id="SignalP"/>
    </source>
</evidence>
<dbReference type="InterPro" id="IPR012910">
    <property type="entry name" value="Plug_dom"/>
</dbReference>
<dbReference type="SUPFAM" id="SSF49464">
    <property type="entry name" value="Carboxypeptidase regulatory domain-like"/>
    <property type="match status" value="1"/>
</dbReference>
<dbReference type="AlphaFoldDB" id="A0A4U1CE97"/>
<organism evidence="15 16">
    <name type="scientific">Pedobacter cryotolerans</name>
    <dbReference type="NCBI Taxonomy" id="2571270"/>
    <lineage>
        <taxon>Bacteria</taxon>
        <taxon>Pseudomonadati</taxon>
        <taxon>Bacteroidota</taxon>
        <taxon>Sphingobacteriia</taxon>
        <taxon>Sphingobacteriales</taxon>
        <taxon>Sphingobacteriaceae</taxon>
        <taxon>Pedobacter</taxon>
    </lineage>
</organism>
<reference evidence="15 16" key="1">
    <citation type="submission" date="2019-04" db="EMBL/GenBank/DDBJ databases">
        <title>Pedobacter sp. AR-2-6 sp. nov., isolated from Arctic soil.</title>
        <authorList>
            <person name="Dahal R.H."/>
            <person name="Kim D.-U."/>
        </authorList>
    </citation>
    <scope>NUCLEOTIDE SEQUENCE [LARGE SCALE GENOMIC DNA]</scope>
    <source>
        <strain evidence="15 16">AR-2-6</strain>
    </source>
</reference>
<evidence type="ECO:0000256" key="3">
    <source>
        <dbReference type="ARBA" id="ARBA00022452"/>
    </source>
</evidence>
<dbReference type="InterPro" id="IPR039426">
    <property type="entry name" value="TonB-dep_rcpt-like"/>
</dbReference>
<protein>
    <submittedName>
        <fullName evidence="15">TonB-dependent receptor</fullName>
    </submittedName>
</protein>
<evidence type="ECO:0000256" key="10">
    <source>
        <dbReference type="PROSITE-ProRule" id="PRU01360"/>
    </source>
</evidence>
<dbReference type="SUPFAM" id="SSF56935">
    <property type="entry name" value="Porins"/>
    <property type="match status" value="1"/>
</dbReference>
<proteinExistence type="inferred from homology"/>
<sequence length="1033" mass="110912">MKKLLQSLFILLFVASAAMAQNRTITGTVTSKDDGLPIPGVSVRVKGTNIGTSTGANGKFSFIGPGNLNSIEFSSIGFISLTVSVGSSNVVNAALVSDSKALGEIVVTGYGTVSKKDNTASVSRISGSSVTDVAIPSFDRALAGKATGVQVITPSGLLGQAPQIRIRGINSISSGTSPLFVIDGVPSLSGNVGGFTSANALADINPNDIESIDILKDGAATAVYGSRAANGVVLITTKRGKNGAQFSYDGYAAVANVSKRFDLLNADQFIEIANERYRNAGVTVVNAVPTPNGSGGFVDTDWQDVVFRQALQQNHALSASGGTDKTKYYFSLGYSDQKGAIVANSLERYSLRANLDQKINKTFTFGITSGFTYQNNLGPTSASNALSGNIFAATRMLPNVPVYNPADPTGYNIAPDRRSLGSGSNLITISDNIPNILFVLEQNPRKSQTYRVLGNTYLEANIISGLKFKTQLGLDASFVDDFSYTDPRAGDGLSANGNMSQAYSPFMRWNWQNILTYTKSFNSTHNIDVTLVSEFQKDKSSFYQASISNISDIFFNQNITSNTFVTPNVSGGLTYGGIESYLARASYNYKSKYYLGASIRRDALSALPEANRIGYFPGVSAAWRISEEDFFKNSSSLKFINELKLRGSFAEVGNTSIGSFPYLGTYAAAAYGNQSGIGFNQTGNPDLKWESQKSYDIGIDMSMFNNRVNVVAAYWKKDNIDAILSAPTPPSVGIPGNSISRNIGSITNNGLEFAINADVLSSNKLQWNTSLNFSTQNNKVLALVNNQDIAGAFNIIRVGESINAIYGYQYMGVNMANGNPIYQKANGALIQGNITTQSYVGYDPANPSVLGAAATLAAADRKILGNSLPKWFGGFNNTLTYDNFDLNVFFRFQGGNYIMNRTRQDLLNMNFVNNSTEVLGRWKSPSEPGDGQTPKLWAARGTFVNLQDQASTRFVEKGDFLRLDNLALGYKLPSNVLSKVGISKLRVYASVQNVFVVTGYSGLDPETNTSGAGVDFNGNPQLRTFTFGLNLGF</sequence>
<dbReference type="Pfam" id="PF13715">
    <property type="entry name" value="CarbopepD_reg_2"/>
    <property type="match status" value="1"/>
</dbReference>
<gene>
    <name evidence="15" type="ORF">FA045_01005</name>
</gene>
<dbReference type="InterPro" id="IPR008969">
    <property type="entry name" value="CarboxyPept-like_regulatory"/>
</dbReference>
<feature type="domain" description="TonB-dependent receptor-like beta-barrel" evidence="13">
    <location>
        <begin position="471"/>
        <end position="994"/>
    </location>
</feature>
<dbReference type="PANTHER" id="PTHR30069">
    <property type="entry name" value="TONB-DEPENDENT OUTER MEMBRANE RECEPTOR"/>
    <property type="match status" value="1"/>
</dbReference>
<keyword evidence="2 10" id="KW-0813">Transport</keyword>
<keyword evidence="5 12" id="KW-0732">Signal</keyword>
<dbReference type="InterPro" id="IPR036942">
    <property type="entry name" value="Beta-barrel_TonB_sf"/>
</dbReference>
<keyword evidence="8 15" id="KW-0675">Receptor</keyword>
<feature type="chain" id="PRO_5020242992" evidence="12">
    <location>
        <begin position="21"/>
        <end position="1033"/>
    </location>
</feature>
<dbReference type="PANTHER" id="PTHR30069:SF29">
    <property type="entry name" value="HEMOGLOBIN AND HEMOGLOBIN-HAPTOGLOBIN-BINDING PROTEIN 1-RELATED"/>
    <property type="match status" value="1"/>
</dbReference>
<dbReference type="Pfam" id="PF07715">
    <property type="entry name" value="Plug"/>
    <property type="match status" value="1"/>
</dbReference>
<feature type="domain" description="TonB-dependent receptor plug" evidence="14">
    <location>
        <begin position="115"/>
        <end position="232"/>
    </location>
</feature>
<comment type="subcellular location">
    <subcellularLocation>
        <location evidence="1 10">Cell outer membrane</location>
        <topology evidence="1 10">Multi-pass membrane protein</topology>
    </subcellularLocation>
</comment>
<feature type="signal peptide" evidence="12">
    <location>
        <begin position="1"/>
        <end position="20"/>
    </location>
</feature>
<dbReference type="Gene3D" id="2.60.40.1120">
    <property type="entry name" value="Carboxypeptidase-like, regulatory domain"/>
    <property type="match status" value="1"/>
</dbReference>
<evidence type="ECO:0000256" key="8">
    <source>
        <dbReference type="ARBA" id="ARBA00023170"/>
    </source>
</evidence>
<dbReference type="InterPro" id="IPR023996">
    <property type="entry name" value="TonB-dep_OMP_SusC/RagA"/>
</dbReference>
<evidence type="ECO:0000313" key="15">
    <source>
        <dbReference type="EMBL" id="TKC03180.1"/>
    </source>
</evidence>
<evidence type="ECO:0000259" key="14">
    <source>
        <dbReference type="Pfam" id="PF07715"/>
    </source>
</evidence>
<evidence type="ECO:0000256" key="11">
    <source>
        <dbReference type="RuleBase" id="RU003357"/>
    </source>
</evidence>
<dbReference type="OrthoDB" id="9768177at2"/>
<dbReference type="GO" id="GO:0015344">
    <property type="term" value="F:siderophore uptake transmembrane transporter activity"/>
    <property type="evidence" value="ECO:0007669"/>
    <property type="project" value="TreeGrafter"/>
</dbReference>
<dbReference type="Pfam" id="PF00593">
    <property type="entry name" value="TonB_dep_Rec_b-barrel"/>
    <property type="match status" value="1"/>
</dbReference>
<evidence type="ECO:0000256" key="2">
    <source>
        <dbReference type="ARBA" id="ARBA00022448"/>
    </source>
</evidence>
<evidence type="ECO:0000256" key="1">
    <source>
        <dbReference type="ARBA" id="ARBA00004571"/>
    </source>
</evidence>
<dbReference type="InterPro" id="IPR023997">
    <property type="entry name" value="TonB-dep_OMP_SusC/RagA_CS"/>
</dbReference>
<keyword evidence="6 11" id="KW-0798">TonB box</keyword>
<dbReference type="Gene3D" id="2.40.170.20">
    <property type="entry name" value="TonB-dependent receptor, beta-barrel domain"/>
    <property type="match status" value="1"/>
</dbReference>
<dbReference type="Proteomes" id="UP000310477">
    <property type="component" value="Unassembled WGS sequence"/>
</dbReference>
<accession>A0A4U1CE97</accession>
<comment type="caution">
    <text evidence="15">The sequence shown here is derived from an EMBL/GenBank/DDBJ whole genome shotgun (WGS) entry which is preliminary data.</text>
</comment>
<dbReference type="NCBIfam" id="TIGR04057">
    <property type="entry name" value="SusC_RagA_signa"/>
    <property type="match status" value="1"/>
</dbReference>
<dbReference type="NCBIfam" id="TIGR04056">
    <property type="entry name" value="OMP_RagA_SusC"/>
    <property type="match status" value="1"/>
</dbReference>
<dbReference type="InterPro" id="IPR000531">
    <property type="entry name" value="Beta-barrel_TonB"/>
</dbReference>
<dbReference type="Gene3D" id="2.170.130.10">
    <property type="entry name" value="TonB-dependent receptor, plug domain"/>
    <property type="match status" value="1"/>
</dbReference>
<keyword evidence="7 10" id="KW-0472">Membrane</keyword>
<evidence type="ECO:0000256" key="9">
    <source>
        <dbReference type="ARBA" id="ARBA00023237"/>
    </source>
</evidence>
<keyword evidence="3 10" id="KW-1134">Transmembrane beta strand</keyword>
<dbReference type="PROSITE" id="PS52016">
    <property type="entry name" value="TONB_DEPENDENT_REC_3"/>
    <property type="match status" value="1"/>
</dbReference>
<evidence type="ECO:0000313" key="16">
    <source>
        <dbReference type="Proteomes" id="UP000310477"/>
    </source>
</evidence>
<dbReference type="InterPro" id="IPR037066">
    <property type="entry name" value="Plug_dom_sf"/>
</dbReference>
<evidence type="ECO:0000256" key="6">
    <source>
        <dbReference type="ARBA" id="ARBA00023077"/>
    </source>
</evidence>
<keyword evidence="9 10" id="KW-0998">Cell outer membrane</keyword>
<dbReference type="RefSeq" id="WP_136873537.1">
    <property type="nucleotide sequence ID" value="NZ_SWBO01000001.1"/>
</dbReference>
<dbReference type="GO" id="GO:0044718">
    <property type="term" value="P:siderophore transmembrane transport"/>
    <property type="evidence" value="ECO:0007669"/>
    <property type="project" value="TreeGrafter"/>
</dbReference>
<evidence type="ECO:0000259" key="13">
    <source>
        <dbReference type="Pfam" id="PF00593"/>
    </source>
</evidence>
<name>A0A4U1CE97_9SPHI</name>